<accession>A0A1W1USA6</accession>
<name>A0A1W1USA6_9BACT</name>
<feature type="chain" id="PRO_5012212961" description="Lipoprotein" evidence="1">
    <location>
        <begin position="22"/>
        <end position="192"/>
    </location>
</feature>
<evidence type="ECO:0000256" key="1">
    <source>
        <dbReference type="SAM" id="SignalP"/>
    </source>
</evidence>
<reference evidence="2 3" key="1">
    <citation type="submission" date="2017-04" db="EMBL/GenBank/DDBJ databases">
        <authorList>
            <person name="Afonso C.L."/>
            <person name="Miller P.J."/>
            <person name="Scott M.A."/>
            <person name="Spackman E."/>
            <person name="Goraichik I."/>
            <person name="Dimitrov K.M."/>
            <person name="Suarez D.L."/>
            <person name="Swayne D.E."/>
        </authorList>
    </citation>
    <scope>NUCLEOTIDE SEQUENCE [LARGE SCALE GENOMIC DNA]</scope>
    <source>
        <strain evidence="2 3">DSM 11622</strain>
    </source>
</reference>
<keyword evidence="3" id="KW-1185">Reference proteome</keyword>
<sequence length="192" mass="22033">MRRASWLLGILALVSACGTEAAGPTSTQETRRPRYFDIKAFLDAQTQELTRRNPAVEKRVMLRGGQIETTRVPEVEWSKELQIFYQADINKPALRDAYKIMHQDKWQGGSRTVYQADRDDKAPVTMLFIETKADKVQLLTATIQQDNPLFYSEKRLLLRLHNGKLSEYEVKGVQKLVLFDTLRYSAAGRVLD</sequence>
<dbReference type="RefSeq" id="WP_084443669.1">
    <property type="nucleotide sequence ID" value="NZ_FWWW01000039.1"/>
</dbReference>
<dbReference type="STRING" id="645990.SAMN00120144_0796"/>
<dbReference type="PROSITE" id="PS51257">
    <property type="entry name" value="PROKAR_LIPOPROTEIN"/>
    <property type="match status" value="1"/>
</dbReference>
<evidence type="ECO:0008006" key="4">
    <source>
        <dbReference type="Google" id="ProtNLM"/>
    </source>
</evidence>
<feature type="signal peptide" evidence="1">
    <location>
        <begin position="1"/>
        <end position="21"/>
    </location>
</feature>
<dbReference type="Proteomes" id="UP000192266">
    <property type="component" value="Unassembled WGS sequence"/>
</dbReference>
<gene>
    <name evidence="2" type="ORF">SAMN00120144_0796</name>
</gene>
<protein>
    <recommendedName>
        <fullName evidence="4">Lipoprotein</fullName>
    </recommendedName>
</protein>
<evidence type="ECO:0000313" key="3">
    <source>
        <dbReference type="Proteomes" id="UP000192266"/>
    </source>
</evidence>
<dbReference type="EMBL" id="FWWW01000039">
    <property type="protein sequence ID" value="SMB83992.1"/>
    <property type="molecule type" value="Genomic_DNA"/>
</dbReference>
<dbReference type="OrthoDB" id="794757at2"/>
<keyword evidence="1" id="KW-0732">Signal</keyword>
<organism evidence="2 3">
    <name type="scientific">Hymenobacter roseosalivarius DSM 11622</name>
    <dbReference type="NCBI Taxonomy" id="645990"/>
    <lineage>
        <taxon>Bacteria</taxon>
        <taxon>Pseudomonadati</taxon>
        <taxon>Bacteroidota</taxon>
        <taxon>Cytophagia</taxon>
        <taxon>Cytophagales</taxon>
        <taxon>Hymenobacteraceae</taxon>
        <taxon>Hymenobacter</taxon>
    </lineage>
</organism>
<evidence type="ECO:0000313" key="2">
    <source>
        <dbReference type="EMBL" id="SMB83992.1"/>
    </source>
</evidence>
<dbReference type="AlphaFoldDB" id="A0A1W1USA6"/>
<proteinExistence type="predicted"/>